<proteinExistence type="predicted"/>
<dbReference type="Proteomes" id="UP000769766">
    <property type="component" value="Unassembled WGS sequence"/>
</dbReference>
<evidence type="ECO:0000259" key="1">
    <source>
        <dbReference type="Pfam" id="PF14238"/>
    </source>
</evidence>
<dbReference type="AlphaFoldDB" id="A0A932FVQ9"/>
<gene>
    <name evidence="2" type="ORF">HYY20_01400</name>
</gene>
<feature type="domain" description="DUF4340" evidence="1">
    <location>
        <begin position="207"/>
        <end position="342"/>
    </location>
</feature>
<protein>
    <submittedName>
        <fullName evidence="2">DUF4340 domain-containing protein</fullName>
    </submittedName>
</protein>
<reference evidence="2" key="1">
    <citation type="submission" date="2020-07" db="EMBL/GenBank/DDBJ databases">
        <title>Huge and variable diversity of episymbiotic CPR bacteria and DPANN archaea in groundwater ecosystems.</title>
        <authorList>
            <person name="He C.Y."/>
            <person name="Keren R."/>
            <person name="Whittaker M."/>
            <person name="Farag I.F."/>
            <person name="Doudna J."/>
            <person name="Cate J.H.D."/>
            <person name="Banfield J.F."/>
        </authorList>
    </citation>
    <scope>NUCLEOTIDE SEQUENCE</scope>
    <source>
        <strain evidence="2">NC_groundwater_672_Ag_B-0.1um_62_36</strain>
    </source>
</reference>
<feature type="domain" description="DUF4340" evidence="1">
    <location>
        <begin position="347"/>
        <end position="480"/>
    </location>
</feature>
<dbReference type="Pfam" id="PF14238">
    <property type="entry name" value="DUF4340"/>
    <property type="match status" value="4"/>
</dbReference>
<evidence type="ECO:0000313" key="3">
    <source>
        <dbReference type="Proteomes" id="UP000769766"/>
    </source>
</evidence>
<dbReference type="EMBL" id="JACPRF010000040">
    <property type="protein sequence ID" value="MBI2875517.1"/>
    <property type="molecule type" value="Genomic_DNA"/>
</dbReference>
<name>A0A932FVQ9_UNCTE</name>
<sequence length="591" mass="66539">MIHWRKIFLLLAVLLGLGGYFYFYELRGKEAQKAREEAAKKLFSLKREEIQEIRLRTEKQGITCRKTGGRWELVSPVKAPADPAEIESLLSSLTDLTSERTVEEKPKDLAAYGLQPPQGEVVLKGSRGEQVLRVGSQSPLDSFFYVQKRGNPGVLLASSALQDSLNKGSFDLRDKTVVALSPKEVQKVELAREGLSLTCQRRAGDRWDLVAPLRYRADGEKIQDALEKLRALRVKQFVDEQPQDLARYGLDAPQGRLVLWKEDAKGKSTSQVLRWARQPEGTLYAQRQGAPQVFALDEDFLKALPATVDDWRDPHPFQVAAEEKVERLELGYPEERVVCAREKEDRWRLQSPIQAAASPPEVEALLGKLRALKVQRFVTDTPARLADFGLERPARYVRVWQKGQTLPQTLWLGQEIPEGVYGRIEPGSTVFLLASPEVGALSKRAIDLRDRSFLSFEPSEIGKVALQYPTTRLLLEREGKEAWRLVEPQKQKARHTRVLDLLWEINGLRFKEILTEKGGQESQYGLDRPGITITLWKSSGALVDTLLLGAKDPSKGLVYAKTGSKATVYAVEDKFLIRLPKAAADVAEEKK</sequence>
<feature type="domain" description="DUF4340" evidence="1">
    <location>
        <begin position="483"/>
        <end position="588"/>
    </location>
</feature>
<accession>A0A932FVQ9</accession>
<evidence type="ECO:0000313" key="2">
    <source>
        <dbReference type="EMBL" id="MBI2875517.1"/>
    </source>
</evidence>
<dbReference type="InterPro" id="IPR025641">
    <property type="entry name" value="DUF4340"/>
</dbReference>
<organism evidence="2 3">
    <name type="scientific">Tectimicrobiota bacterium</name>
    <dbReference type="NCBI Taxonomy" id="2528274"/>
    <lineage>
        <taxon>Bacteria</taxon>
        <taxon>Pseudomonadati</taxon>
        <taxon>Nitrospinota/Tectimicrobiota group</taxon>
        <taxon>Candidatus Tectimicrobiota</taxon>
    </lineage>
</organism>
<feature type="domain" description="DUF4340" evidence="1">
    <location>
        <begin position="71"/>
        <end position="203"/>
    </location>
</feature>
<comment type="caution">
    <text evidence="2">The sequence shown here is derived from an EMBL/GenBank/DDBJ whole genome shotgun (WGS) entry which is preliminary data.</text>
</comment>